<organism evidence="1">
    <name type="scientific">Pithovirus LCPAC304</name>
    <dbReference type="NCBI Taxonomy" id="2506594"/>
    <lineage>
        <taxon>Viruses</taxon>
        <taxon>Pithoviruses</taxon>
    </lineage>
</organism>
<sequence length="221" mass="25286">MNGEKDYRYNVTPFEHPVHVPHKQKGDRSILDELNQHPLSADIKQRAQRIYQKLGPRTHRGNKRKQLLFYCMYSADLEYHAENPELQEDSNPLVYQKMLGLKHGEVRKAMSIFSEAQTGYRPQTGKANPLGMIRGYCLEHHISEEMVEPIKILGAKILRKAPELREEYPQTVAAGLIKYCLESMGGELDPEKFAKTVTLSQATITSMYKKIAKIDNADADE</sequence>
<reference evidence="1" key="1">
    <citation type="journal article" date="2019" name="MBio">
        <title>Virus Genomes from Deep Sea Sediments Expand the Ocean Megavirome and Support Independent Origins of Viral Gigantism.</title>
        <authorList>
            <person name="Backstrom D."/>
            <person name="Yutin N."/>
            <person name="Jorgensen S.L."/>
            <person name="Dharamshi J."/>
            <person name="Homa F."/>
            <person name="Zaremba-Niedwiedzka K."/>
            <person name="Spang A."/>
            <person name="Wolf Y.I."/>
            <person name="Koonin E.V."/>
            <person name="Ettema T.J."/>
        </authorList>
    </citation>
    <scope>NUCLEOTIDE SEQUENCE</scope>
</reference>
<accession>A0A481Z8A5</accession>
<evidence type="ECO:0000313" key="1">
    <source>
        <dbReference type="EMBL" id="QBK92007.1"/>
    </source>
</evidence>
<proteinExistence type="predicted"/>
<keyword evidence="1" id="KW-0648">Protein biosynthesis</keyword>
<keyword evidence="1" id="KW-0396">Initiation factor</keyword>
<gene>
    <name evidence="1" type="ORF">LCPAC304_03500</name>
</gene>
<dbReference type="EMBL" id="MK500567">
    <property type="protein sequence ID" value="QBK92007.1"/>
    <property type="molecule type" value="Genomic_DNA"/>
</dbReference>
<name>A0A481Z8A5_9VIRU</name>
<protein>
    <submittedName>
        <fullName evidence="1">Transcription initiation factor IIB</fullName>
    </submittedName>
</protein>